<dbReference type="PROSITE" id="PS00101">
    <property type="entry name" value="HEXAPEP_TRANSFERASES"/>
    <property type="match status" value="1"/>
</dbReference>
<dbReference type="CDD" id="cd03360">
    <property type="entry name" value="LbH_AT_putative"/>
    <property type="match status" value="1"/>
</dbReference>
<dbReference type="PANTHER" id="PTHR43300:SF7">
    <property type="entry name" value="UDP-N-ACETYLBACILLOSAMINE N-ACETYLTRANSFERASE"/>
    <property type="match status" value="1"/>
</dbReference>
<dbReference type="Gene3D" id="3.40.50.20">
    <property type="match status" value="1"/>
</dbReference>
<gene>
    <name evidence="6" type="ORF">UQ64_27120</name>
</gene>
<dbReference type="Gene3D" id="2.160.10.10">
    <property type="entry name" value="Hexapeptide repeat proteins"/>
    <property type="match status" value="1"/>
</dbReference>
<dbReference type="GO" id="GO:0016740">
    <property type="term" value="F:transferase activity"/>
    <property type="evidence" value="ECO:0007669"/>
    <property type="project" value="UniProtKB-KW"/>
</dbReference>
<evidence type="ECO:0000256" key="2">
    <source>
        <dbReference type="ARBA" id="ARBA00022737"/>
    </source>
</evidence>
<dbReference type="Pfam" id="PF17836">
    <property type="entry name" value="PglD_N"/>
    <property type="match status" value="1"/>
</dbReference>
<dbReference type="AlphaFoldDB" id="A0A0W1AR83"/>
<sequence>MNERILLIGGGGHCKSVLDSLLRLEIYSDIGIIDVQENVGRNLLGISVVGCDDDLERLFKKGYGNAFVTLGSIGNPTNRIRLLNRITAVGFRIPAIIDSSAIVSSDAQIGTGVFIGKGAIINAGCVINTGVIINSGAIIEHDCIIGAFAHVAPGTVLSGGVQIGENTHIGAHSVIRQQLTIGSGVTIGIGSVVVADIEKDVIAYGNPCREVRLSNEKDKF</sequence>
<dbReference type="RefSeq" id="WP_060625939.1">
    <property type="nucleotide sequence ID" value="NZ_LCZJ02000037.1"/>
</dbReference>
<keyword evidence="1" id="KW-0808">Transferase</keyword>
<protein>
    <submittedName>
        <fullName evidence="6">Serine acetyltransferase</fullName>
    </submittedName>
</protein>
<dbReference type="InterPro" id="IPR020019">
    <property type="entry name" value="AcTrfase_PglD-like"/>
</dbReference>
<dbReference type="Pfam" id="PF00132">
    <property type="entry name" value="Hexapep"/>
    <property type="match status" value="1"/>
</dbReference>
<dbReference type="EMBL" id="LCZJ02000037">
    <property type="protein sequence ID" value="KTD83849.1"/>
    <property type="molecule type" value="Genomic_DNA"/>
</dbReference>
<evidence type="ECO:0000313" key="6">
    <source>
        <dbReference type="EMBL" id="KTD83849.1"/>
    </source>
</evidence>
<evidence type="ECO:0000313" key="7">
    <source>
        <dbReference type="Proteomes" id="UP000054709"/>
    </source>
</evidence>
<keyword evidence="7" id="KW-1185">Reference proteome</keyword>
<feature type="binding site" evidence="4">
    <location>
        <position position="150"/>
    </location>
    <ligand>
        <name>acetyl-CoA</name>
        <dbReference type="ChEBI" id="CHEBI:57288"/>
    </ligand>
</feature>
<feature type="domain" description="PglD N-terminal" evidence="5">
    <location>
        <begin position="4"/>
        <end position="86"/>
    </location>
</feature>
<evidence type="ECO:0000256" key="1">
    <source>
        <dbReference type="ARBA" id="ARBA00022679"/>
    </source>
</evidence>
<accession>A0A0W1AR83</accession>
<dbReference type="SUPFAM" id="SSF51161">
    <property type="entry name" value="Trimeric LpxA-like enzymes"/>
    <property type="match status" value="1"/>
</dbReference>
<dbReference type="Proteomes" id="UP000054709">
    <property type="component" value="Unassembled WGS sequence"/>
</dbReference>
<dbReference type="InterPro" id="IPR041561">
    <property type="entry name" value="PglD_N"/>
</dbReference>
<feature type="binding site" evidence="4">
    <location>
        <position position="74"/>
    </location>
    <ligand>
        <name>substrate</name>
    </ligand>
</feature>
<evidence type="ECO:0000256" key="4">
    <source>
        <dbReference type="PIRSR" id="PIRSR620019-2"/>
    </source>
</evidence>
<feature type="site" description="Increases basicity of active site His" evidence="3">
    <location>
        <position position="142"/>
    </location>
</feature>
<evidence type="ECO:0000259" key="5">
    <source>
        <dbReference type="Pfam" id="PF17836"/>
    </source>
</evidence>
<keyword evidence="2" id="KW-0677">Repeat</keyword>
<reference evidence="6 7" key="1">
    <citation type="journal article" date="2015" name="Int. Biodeterior. Biodegradation">
        <title>Physiological and genetic screening methods for the isolation of methyl tert-butyl ether-degrading bacteria for bioremediation purposes.</title>
        <authorList>
            <person name="Guisado I.M."/>
            <person name="Purswani J."/>
            <person name="Gonzalez Lopez J."/>
            <person name="Pozo C."/>
        </authorList>
    </citation>
    <scope>NUCLEOTIDE SEQUENCE [LARGE SCALE GENOMIC DNA]</scope>
    <source>
        <strain evidence="6 7">SH7</strain>
    </source>
</reference>
<proteinExistence type="predicted"/>
<dbReference type="InterPro" id="IPR050179">
    <property type="entry name" value="Trans_hexapeptide_repeat"/>
</dbReference>
<comment type="caution">
    <text evidence="6">The sequence shown here is derived from an EMBL/GenBank/DDBJ whole genome shotgun (WGS) entry which is preliminary data.</text>
</comment>
<organism evidence="6 7">
    <name type="scientific">Paenibacillus etheri</name>
    <dbReference type="NCBI Taxonomy" id="1306852"/>
    <lineage>
        <taxon>Bacteria</taxon>
        <taxon>Bacillati</taxon>
        <taxon>Bacillota</taxon>
        <taxon>Bacilli</taxon>
        <taxon>Bacillales</taxon>
        <taxon>Paenibacillaceae</taxon>
        <taxon>Paenibacillus</taxon>
    </lineage>
</organism>
<feature type="active site" description="Proton acceptor" evidence="3">
    <location>
        <position position="141"/>
    </location>
</feature>
<dbReference type="NCBIfam" id="TIGR03570">
    <property type="entry name" value="NeuD_NnaD"/>
    <property type="match status" value="1"/>
</dbReference>
<dbReference type="InterPro" id="IPR011004">
    <property type="entry name" value="Trimer_LpxA-like_sf"/>
</dbReference>
<evidence type="ECO:0000256" key="3">
    <source>
        <dbReference type="PIRSR" id="PIRSR620019-1"/>
    </source>
</evidence>
<dbReference type="OrthoDB" id="9794407at2"/>
<dbReference type="PANTHER" id="PTHR43300">
    <property type="entry name" value="ACETYLTRANSFERASE"/>
    <property type="match status" value="1"/>
</dbReference>
<dbReference type="InterPro" id="IPR018357">
    <property type="entry name" value="Hexapep_transf_CS"/>
</dbReference>
<name>A0A0W1AR83_9BACL</name>
<dbReference type="InterPro" id="IPR001451">
    <property type="entry name" value="Hexapep"/>
</dbReference>